<organism evidence="2 3">
    <name type="scientific">Actinia tenebrosa</name>
    <name type="common">Australian red waratah sea anemone</name>
    <dbReference type="NCBI Taxonomy" id="6105"/>
    <lineage>
        <taxon>Eukaryota</taxon>
        <taxon>Metazoa</taxon>
        <taxon>Cnidaria</taxon>
        <taxon>Anthozoa</taxon>
        <taxon>Hexacorallia</taxon>
        <taxon>Actiniaria</taxon>
        <taxon>Actiniidae</taxon>
        <taxon>Actinia</taxon>
    </lineage>
</organism>
<reference evidence="3" key="1">
    <citation type="submission" date="2025-08" db="UniProtKB">
        <authorList>
            <consortium name="RefSeq"/>
        </authorList>
    </citation>
    <scope>IDENTIFICATION</scope>
    <source>
        <tissue evidence="3">Tentacle</tissue>
    </source>
</reference>
<dbReference type="RefSeq" id="XP_031562384.1">
    <property type="nucleotide sequence ID" value="XM_031706524.1"/>
</dbReference>
<dbReference type="SUPFAM" id="SSF57997">
    <property type="entry name" value="Tropomyosin"/>
    <property type="match status" value="1"/>
</dbReference>
<proteinExistence type="predicted"/>
<feature type="coiled-coil region" evidence="1">
    <location>
        <begin position="3"/>
        <end position="37"/>
    </location>
</feature>
<feature type="coiled-coil region" evidence="1">
    <location>
        <begin position="219"/>
        <end position="246"/>
    </location>
</feature>
<dbReference type="GeneID" id="116298146"/>
<sequence>MRAQCDKSRVEQVRNKVAKLKRNLLIAENKLREARESLLASSDERLKKTLGFRWRYERQVKSRSLVTEVIPVLAPPCRNIAVQRFHDRLGFRNIAYASTKPSAGDRCSMHHSVVTDRCKTIVKKELSNSSEPSNKPRSIANSGYHLRRMTSKVCAARNKSSNFQIKFKTLRERLHYLEAKILKTKSRVEIADSLIKVLKERLSFLGERVKAHEVNRRYRRESMQKISDLENRITIALNKAIEVENLEGVLETRVLEIEDSIEVYNMKIQRAQDVLHRLNQGKIPANTCTVTMVFRRISLSSQFSFKPPLPVLLQATYCEESD</sequence>
<dbReference type="InParanoid" id="A0A6P8I1D0"/>
<name>A0A6P8I1D0_ACTTE</name>
<dbReference type="KEGG" id="aten:116298146"/>
<dbReference type="Proteomes" id="UP000515163">
    <property type="component" value="Unplaced"/>
</dbReference>
<accession>A0A6P8I1D0</accession>
<keyword evidence="2" id="KW-1185">Reference proteome</keyword>
<dbReference type="OrthoDB" id="5965679at2759"/>
<gene>
    <name evidence="3" type="primary">LOC116298146</name>
</gene>
<keyword evidence="1" id="KW-0175">Coiled coil</keyword>
<dbReference type="AlphaFoldDB" id="A0A6P8I1D0"/>
<evidence type="ECO:0000256" key="1">
    <source>
        <dbReference type="SAM" id="Coils"/>
    </source>
</evidence>
<evidence type="ECO:0000313" key="3">
    <source>
        <dbReference type="RefSeq" id="XP_031562384.1"/>
    </source>
</evidence>
<protein>
    <submittedName>
        <fullName evidence="3">Uncharacterized protein LOC116298146</fullName>
    </submittedName>
</protein>
<evidence type="ECO:0000313" key="2">
    <source>
        <dbReference type="Proteomes" id="UP000515163"/>
    </source>
</evidence>